<sequence>MRKTMLLVLTGLLFVAGCEGNKQAAAPATPKWKGLPYRLAFDTKERKPNSAGLTIPTVKWTANPDLLERRAAVAVRFDVSGGKKDDAVMNQMIMGATDIPGAEGALPADYMDHMSEELAAYLGAYCLKGKVKIQIAFERSSVNPRPTESELENKRLSDWLPVEIDFKNPHPKC</sequence>
<evidence type="ECO:0000256" key="1">
    <source>
        <dbReference type="SAM" id="SignalP"/>
    </source>
</evidence>
<dbReference type="Proteomes" id="UP001059380">
    <property type="component" value="Chromosome"/>
</dbReference>
<dbReference type="PROSITE" id="PS51257">
    <property type="entry name" value="PROKAR_LIPOPROTEIN"/>
    <property type="match status" value="1"/>
</dbReference>
<organism evidence="2 3">
    <name type="scientific">Occallatibacter riparius</name>
    <dbReference type="NCBI Taxonomy" id="1002689"/>
    <lineage>
        <taxon>Bacteria</taxon>
        <taxon>Pseudomonadati</taxon>
        <taxon>Acidobacteriota</taxon>
        <taxon>Terriglobia</taxon>
        <taxon>Terriglobales</taxon>
        <taxon>Acidobacteriaceae</taxon>
        <taxon>Occallatibacter</taxon>
    </lineage>
</organism>
<keyword evidence="1" id="KW-0732">Signal</keyword>
<dbReference type="EMBL" id="CP093313">
    <property type="protein sequence ID" value="UWZ82700.1"/>
    <property type="molecule type" value="Genomic_DNA"/>
</dbReference>
<evidence type="ECO:0008006" key="4">
    <source>
        <dbReference type="Google" id="ProtNLM"/>
    </source>
</evidence>
<protein>
    <recommendedName>
        <fullName evidence="4">Lipoprotein</fullName>
    </recommendedName>
</protein>
<accession>A0A9J7BID6</accession>
<dbReference type="AlphaFoldDB" id="A0A9J7BID6"/>
<keyword evidence="3" id="KW-1185">Reference proteome</keyword>
<evidence type="ECO:0000313" key="2">
    <source>
        <dbReference type="EMBL" id="UWZ82700.1"/>
    </source>
</evidence>
<feature type="signal peptide" evidence="1">
    <location>
        <begin position="1"/>
        <end position="24"/>
    </location>
</feature>
<name>A0A9J7BID6_9BACT</name>
<dbReference type="RefSeq" id="WP_260791888.1">
    <property type="nucleotide sequence ID" value="NZ_CP093313.1"/>
</dbReference>
<proteinExistence type="predicted"/>
<dbReference type="KEGG" id="orp:MOP44_19275"/>
<gene>
    <name evidence="2" type="ORF">MOP44_19275</name>
</gene>
<feature type="chain" id="PRO_5039912630" description="Lipoprotein" evidence="1">
    <location>
        <begin position="25"/>
        <end position="173"/>
    </location>
</feature>
<evidence type="ECO:0000313" key="3">
    <source>
        <dbReference type="Proteomes" id="UP001059380"/>
    </source>
</evidence>
<reference evidence="2" key="1">
    <citation type="submission" date="2021-04" db="EMBL/GenBank/DDBJ databases">
        <title>Phylogenetic analysis of Acidobacteriaceae.</title>
        <authorList>
            <person name="Qiu L."/>
            <person name="Zhang Q."/>
        </authorList>
    </citation>
    <scope>NUCLEOTIDE SEQUENCE</scope>
    <source>
        <strain evidence="2">DSM 25168</strain>
    </source>
</reference>